<proteinExistence type="predicted"/>
<gene>
    <name evidence="1" type="ORF">BDV30DRAFT_215228</name>
</gene>
<name>A0A5N6IWH6_9EURO</name>
<reference evidence="1 2" key="1">
    <citation type="submission" date="2019-04" db="EMBL/GenBank/DDBJ databases">
        <title>Fungal friends and foes A comparative genomics study of 23 Aspergillus species from section Flavi.</title>
        <authorList>
            <consortium name="DOE Joint Genome Institute"/>
            <person name="Kjaerbolling I."/>
            <person name="Vesth T.C."/>
            <person name="Frisvad J.C."/>
            <person name="Nybo J.L."/>
            <person name="Theobald S."/>
            <person name="Kildgaard S."/>
            <person name="Petersen T.I."/>
            <person name="Kuo A."/>
            <person name="Sato A."/>
            <person name="Lyhne E.K."/>
            <person name="Kogle M.E."/>
            <person name="Wiebenga A."/>
            <person name="Kun R.S."/>
            <person name="Lubbers R.J."/>
            <person name="Makela M.R."/>
            <person name="Barry K."/>
            <person name="Chovatia M."/>
            <person name="Clum A."/>
            <person name="Daum C."/>
            <person name="Haridas S."/>
            <person name="He G."/>
            <person name="LaButti K."/>
            <person name="Lipzen A."/>
            <person name="Mondo S."/>
            <person name="Pangilinan J."/>
            <person name="Riley R."/>
            <person name="Salamov A."/>
            <person name="Simmons B.A."/>
            <person name="Magnuson J.K."/>
            <person name="Henrissat B."/>
            <person name="Mortensen U.H."/>
            <person name="Larsen T.O."/>
            <person name="De vries R.P."/>
            <person name="Grigoriev I.V."/>
            <person name="Machida M."/>
            <person name="Baker S.E."/>
            <person name="Andersen M.R."/>
        </authorList>
    </citation>
    <scope>NUCLEOTIDE SEQUENCE [LARGE SCALE GENOMIC DNA]</scope>
    <source>
        <strain evidence="1 2">CBS 117635</strain>
    </source>
</reference>
<keyword evidence="2" id="KW-1185">Reference proteome</keyword>
<dbReference type="PROSITE" id="PS51257">
    <property type="entry name" value="PROKAR_LIPOPROTEIN"/>
    <property type="match status" value="1"/>
</dbReference>
<dbReference type="AlphaFoldDB" id="A0A5N6IWH6"/>
<protein>
    <submittedName>
        <fullName evidence="1">Uncharacterized protein</fullName>
    </submittedName>
</protein>
<dbReference type="EMBL" id="ML732831">
    <property type="protein sequence ID" value="KAB8270344.1"/>
    <property type="molecule type" value="Genomic_DNA"/>
</dbReference>
<accession>A0A5N6IWH6</accession>
<evidence type="ECO:0000313" key="2">
    <source>
        <dbReference type="Proteomes" id="UP000326289"/>
    </source>
</evidence>
<sequence length="73" mass="8396">MSRTIVSFHPPMGSLISCLSHDDTRLGNRMCFPRQIKITAKKSDRSSLCNMLMQTSYNDLVWVKDGCMTRPWT</sequence>
<dbReference type="Proteomes" id="UP000326289">
    <property type="component" value="Unassembled WGS sequence"/>
</dbReference>
<organism evidence="1 2">
    <name type="scientific">Aspergillus minisclerotigenes</name>
    <dbReference type="NCBI Taxonomy" id="656917"/>
    <lineage>
        <taxon>Eukaryota</taxon>
        <taxon>Fungi</taxon>
        <taxon>Dikarya</taxon>
        <taxon>Ascomycota</taxon>
        <taxon>Pezizomycotina</taxon>
        <taxon>Eurotiomycetes</taxon>
        <taxon>Eurotiomycetidae</taxon>
        <taxon>Eurotiales</taxon>
        <taxon>Aspergillaceae</taxon>
        <taxon>Aspergillus</taxon>
        <taxon>Aspergillus subgen. Circumdati</taxon>
    </lineage>
</organism>
<evidence type="ECO:0000313" key="1">
    <source>
        <dbReference type="EMBL" id="KAB8270344.1"/>
    </source>
</evidence>